<organism evidence="1">
    <name type="scientific">hydrothermal vent metagenome</name>
    <dbReference type="NCBI Taxonomy" id="652676"/>
    <lineage>
        <taxon>unclassified sequences</taxon>
        <taxon>metagenomes</taxon>
        <taxon>ecological metagenomes</taxon>
    </lineage>
</organism>
<evidence type="ECO:0000313" key="1">
    <source>
        <dbReference type="EMBL" id="VAY87344.1"/>
    </source>
</evidence>
<sequence length="62" mass="7519">MQSIFILFAMIFSLFGFMVYHKTTYNYENKSIHIKHISSKIKYISLSTQFYNNNYKDFVYAK</sequence>
<accession>A0A3B1E1C6</accession>
<reference evidence="1" key="1">
    <citation type="submission" date="2018-10" db="EMBL/GenBank/DDBJ databases">
        <authorList>
            <person name="Aoki K."/>
        </authorList>
    </citation>
    <scope>NUCLEOTIDE SEQUENCE</scope>
</reference>
<protein>
    <submittedName>
        <fullName evidence="1">Uncharacterized protein</fullName>
    </submittedName>
</protein>
<name>A0A3B1E1C6_9ZZZZ</name>
<gene>
    <name evidence="1" type="ORF">MNB_ARC-1_203</name>
</gene>
<proteinExistence type="predicted"/>
<dbReference type="AlphaFoldDB" id="A0A3B1E1C6"/>
<dbReference type="EMBL" id="UOYO01000024">
    <property type="protein sequence ID" value="VAY87344.1"/>
    <property type="molecule type" value="Genomic_DNA"/>
</dbReference>